<dbReference type="RefSeq" id="XP_007396591.1">
    <property type="nucleotide sequence ID" value="XM_007396529.1"/>
</dbReference>
<sequence length="172" mass="18538">MIKFGGCSNITRDDVKRNILLTTSLLGDVPVSSCSSRSPSKPVVRSTYPSTTQLSLPCIQLGGSDLAKALQTECTVHDNQCEHIFPNSSSKLPTPGERLQRSRRTFYRACIPAPFTPHTTYQTRLPSSSLAIPPDLPLSICQTPCLGSNVELTPADIGGMSPSRPAVPVEEQ</sequence>
<dbReference type="InParanoid" id="K5VR00"/>
<dbReference type="EMBL" id="JH930473">
    <property type="protein sequence ID" value="EKM53878.1"/>
    <property type="molecule type" value="Genomic_DNA"/>
</dbReference>
<organism evidence="1 2">
    <name type="scientific">Phanerochaete carnosa (strain HHB-10118-sp)</name>
    <name type="common">White-rot fungus</name>
    <name type="synonym">Peniophora carnosa</name>
    <dbReference type="NCBI Taxonomy" id="650164"/>
    <lineage>
        <taxon>Eukaryota</taxon>
        <taxon>Fungi</taxon>
        <taxon>Dikarya</taxon>
        <taxon>Basidiomycota</taxon>
        <taxon>Agaricomycotina</taxon>
        <taxon>Agaricomycetes</taxon>
        <taxon>Polyporales</taxon>
        <taxon>Phanerochaetaceae</taxon>
        <taxon>Phanerochaete</taxon>
    </lineage>
</organism>
<protein>
    <submittedName>
        <fullName evidence="1">Uncharacterized protein</fullName>
    </submittedName>
</protein>
<dbReference type="HOGENOM" id="CLU_1555803_0_0_1"/>
<keyword evidence="2" id="KW-1185">Reference proteome</keyword>
<reference evidence="1 2" key="1">
    <citation type="journal article" date="2012" name="BMC Genomics">
        <title>Comparative genomics of the white-rot fungi, Phanerochaete carnosa and P. chrysosporium, to elucidate the genetic basis of the distinct wood types they colonize.</title>
        <authorList>
            <person name="Suzuki H."/>
            <person name="MacDonald J."/>
            <person name="Syed K."/>
            <person name="Salamov A."/>
            <person name="Hori C."/>
            <person name="Aerts A."/>
            <person name="Henrissat B."/>
            <person name="Wiebenga A."/>
            <person name="vanKuyk P.A."/>
            <person name="Barry K."/>
            <person name="Lindquist E."/>
            <person name="LaButti K."/>
            <person name="Lapidus A."/>
            <person name="Lucas S."/>
            <person name="Coutinho P."/>
            <person name="Gong Y."/>
            <person name="Samejima M."/>
            <person name="Mahadevan R."/>
            <person name="Abou-Zaid M."/>
            <person name="de Vries R.P."/>
            <person name="Igarashi K."/>
            <person name="Yadav J.S."/>
            <person name="Grigoriev I.V."/>
            <person name="Master E.R."/>
        </authorList>
    </citation>
    <scope>NUCLEOTIDE SEQUENCE [LARGE SCALE GENOMIC DNA]</scope>
    <source>
        <strain evidence="1 2">HHB-10118-sp</strain>
    </source>
</reference>
<accession>K5VR00</accession>
<dbReference type="Proteomes" id="UP000008370">
    <property type="component" value="Unassembled WGS sequence"/>
</dbReference>
<name>K5VR00_PHACS</name>
<dbReference type="AlphaFoldDB" id="K5VR00"/>
<gene>
    <name evidence="1" type="ORF">PHACADRAFT_196320</name>
</gene>
<dbReference type="KEGG" id="pco:PHACADRAFT_196320"/>
<dbReference type="GeneID" id="18911148"/>
<evidence type="ECO:0000313" key="2">
    <source>
        <dbReference type="Proteomes" id="UP000008370"/>
    </source>
</evidence>
<proteinExistence type="predicted"/>
<evidence type="ECO:0000313" key="1">
    <source>
        <dbReference type="EMBL" id="EKM53878.1"/>
    </source>
</evidence>